<gene>
    <name evidence="1" type="ORF">H0241_11215</name>
</gene>
<evidence type="ECO:0000313" key="2">
    <source>
        <dbReference type="Proteomes" id="UP000558284"/>
    </source>
</evidence>
<keyword evidence="2" id="KW-1185">Reference proteome</keyword>
<evidence type="ECO:0008006" key="3">
    <source>
        <dbReference type="Google" id="ProtNLM"/>
    </source>
</evidence>
<accession>A0A838B499</accession>
<reference evidence="1 2" key="1">
    <citation type="submission" date="2020-07" db="EMBL/GenBank/DDBJ databases">
        <title>Definition of the novel symbiovar canariense within Mesorhizobium novociceri, a new species of genus Mesorhizobium nodulating Cicer canariense in the Caldera de Taburiente National Park (La Palma, Canary Islands).</title>
        <authorList>
            <person name="Leon-Barrios M."/>
            <person name="Perez-Yepez J."/>
            <person name="Flores-Felix J.D."/>
            <person name="Ramirez-Baena M.H."/>
            <person name="Pulido-Suarez L."/>
            <person name="Igual J.M."/>
            <person name="Velazquez E."/>
            <person name="Peix A."/>
        </authorList>
    </citation>
    <scope>NUCLEOTIDE SEQUENCE [LARGE SCALE GENOMIC DNA]</scope>
    <source>
        <strain evidence="1 2">CCANP35</strain>
    </source>
</reference>
<protein>
    <recommendedName>
        <fullName evidence="3">DUF4304 domain-containing protein</fullName>
    </recommendedName>
</protein>
<dbReference type="AlphaFoldDB" id="A0A838B499"/>
<evidence type="ECO:0000313" key="1">
    <source>
        <dbReference type="EMBL" id="MBA1140821.1"/>
    </source>
</evidence>
<organism evidence="1 2">
    <name type="scientific">Mesorhizobium neociceri</name>
    <dbReference type="NCBI Taxonomy" id="1307853"/>
    <lineage>
        <taxon>Bacteria</taxon>
        <taxon>Pseudomonadati</taxon>
        <taxon>Pseudomonadota</taxon>
        <taxon>Alphaproteobacteria</taxon>
        <taxon>Hyphomicrobiales</taxon>
        <taxon>Phyllobacteriaceae</taxon>
        <taxon>Mesorhizobium</taxon>
    </lineage>
</organism>
<dbReference type="Proteomes" id="UP000558284">
    <property type="component" value="Unassembled WGS sequence"/>
</dbReference>
<sequence>MAKVRDLLTPAIDRVWRSAMHDHGFQRAGRRDFVRVCGGILHEFNFQISASGSRDFCVNVAAFSIAGNDMPVLQPGFRLAAPNGADVWLPSASADDAEKSAITMLQLAIVQALHFFAENSSYQQHARYLRAQRWGSEHHRWFQIGVAEAGSSDKVRATEALKTAISYYIADGRDWCAVCIDRAEALISAIDSDRHNELLEQWYDQNRRIHRLH</sequence>
<comment type="caution">
    <text evidence="1">The sequence shown here is derived from an EMBL/GenBank/DDBJ whole genome shotgun (WGS) entry which is preliminary data.</text>
</comment>
<name>A0A838B499_9HYPH</name>
<dbReference type="EMBL" id="JACDTY010000004">
    <property type="protein sequence ID" value="MBA1140821.1"/>
    <property type="molecule type" value="Genomic_DNA"/>
</dbReference>
<dbReference type="RefSeq" id="WP_181057476.1">
    <property type="nucleotide sequence ID" value="NZ_JACDTY010000004.1"/>
</dbReference>
<proteinExistence type="predicted"/>